<dbReference type="EMBL" id="FOKA01000002">
    <property type="protein sequence ID" value="SFA83549.1"/>
    <property type="molecule type" value="Genomic_DNA"/>
</dbReference>
<evidence type="ECO:0000313" key="2">
    <source>
        <dbReference type="EMBL" id="SFA83549.1"/>
    </source>
</evidence>
<gene>
    <name evidence="2" type="ORF">SAMN05421867_102173</name>
</gene>
<evidence type="ECO:0000313" key="3">
    <source>
        <dbReference type="Proteomes" id="UP000199012"/>
    </source>
</evidence>
<feature type="compositionally biased region" description="Acidic residues" evidence="1">
    <location>
        <begin position="32"/>
        <end position="41"/>
    </location>
</feature>
<evidence type="ECO:0000256" key="1">
    <source>
        <dbReference type="SAM" id="MobiDB-lite"/>
    </source>
</evidence>
<proteinExistence type="predicted"/>
<dbReference type="STRING" id="988821.SAMN05421867_102173"/>
<organism evidence="2 3">
    <name type="scientific">Cellulomonas marina</name>
    <dbReference type="NCBI Taxonomy" id="988821"/>
    <lineage>
        <taxon>Bacteria</taxon>
        <taxon>Bacillati</taxon>
        <taxon>Actinomycetota</taxon>
        <taxon>Actinomycetes</taxon>
        <taxon>Micrococcales</taxon>
        <taxon>Cellulomonadaceae</taxon>
        <taxon>Cellulomonas</taxon>
    </lineage>
</organism>
<feature type="region of interest" description="Disordered" evidence="1">
    <location>
        <begin position="22"/>
        <end position="41"/>
    </location>
</feature>
<accession>A0A1I0W477</accession>
<reference evidence="3" key="1">
    <citation type="submission" date="2016-10" db="EMBL/GenBank/DDBJ databases">
        <authorList>
            <person name="Varghese N."/>
            <person name="Submissions S."/>
        </authorList>
    </citation>
    <scope>NUCLEOTIDE SEQUENCE [LARGE SCALE GENOMIC DNA]</scope>
    <source>
        <strain evidence="3">CGMCC 4.6945</strain>
    </source>
</reference>
<dbReference type="Proteomes" id="UP000199012">
    <property type="component" value="Unassembled WGS sequence"/>
</dbReference>
<keyword evidence="3" id="KW-1185">Reference proteome</keyword>
<sequence length="41" mass="4436">MADGEGMSTTATPALGRTLARALEQTRTRGDADEELPPFWD</sequence>
<name>A0A1I0W477_9CELL</name>
<protein>
    <submittedName>
        <fullName evidence="2">Uncharacterized protein</fullName>
    </submittedName>
</protein>
<dbReference type="AlphaFoldDB" id="A0A1I0W477"/>